<dbReference type="GO" id="GO:0043200">
    <property type="term" value="P:response to amino acid"/>
    <property type="evidence" value="ECO:0007669"/>
    <property type="project" value="TreeGrafter"/>
</dbReference>
<keyword evidence="1" id="KW-0805">Transcription regulation</keyword>
<evidence type="ECO:0000259" key="4">
    <source>
        <dbReference type="PROSITE" id="PS50956"/>
    </source>
</evidence>
<proteinExistence type="predicted"/>
<dbReference type="PRINTS" id="PR00033">
    <property type="entry name" value="HTHASNC"/>
</dbReference>
<dbReference type="STRING" id="1608994.TU86_17270"/>
<evidence type="ECO:0000256" key="3">
    <source>
        <dbReference type="ARBA" id="ARBA00023163"/>
    </source>
</evidence>
<dbReference type="PATRIC" id="fig|1608994.3.peg.4146"/>
<dbReference type="InterPro" id="IPR036388">
    <property type="entry name" value="WH-like_DNA-bd_sf"/>
</dbReference>
<keyword evidence="3" id="KW-0804">Transcription</keyword>
<accession>A0A0J6INY6</accession>
<evidence type="ECO:0000256" key="2">
    <source>
        <dbReference type="ARBA" id="ARBA00023125"/>
    </source>
</evidence>
<dbReference type="Gene3D" id="3.30.70.920">
    <property type="match status" value="1"/>
</dbReference>
<dbReference type="InterPro" id="IPR000485">
    <property type="entry name" value="AsnC-type_HTH_dom"/>
</dbReference>
<dbReference type="CDD" id="cd00090">
    <property type="entry name" value="HTH_ARSR"/>
    <property type="match status" value="1"/>
</dbReference>
<keyword evidence="2" id="KW-0238">DNA-binding</keyword>
<protein>
    <submittedName>
        <fullName evidence="5">Transcriptional regulator</fullName>
    </submittedName>
</protein>
<dbReference type="Pfam" id="PF13404">
    <property type="entry name" value="HTH_AsnC-type"/>
    <property type="match status" value="1"/>
</dbReference>
<evidence type="ECO:0000256" key="1">
    <source>
        <dbReference type="ARBA" id="ARBA00023015"/>
    </source>
</evidence>
<dbReference type="PROSITE" id="PS50956">
    <property type="entry name" value="HTH_ASNC_2"/>
    <property type="match status" value="1"/>
</dbReference>
<comment type="caution">
    <text evidence="5">The sequence shown here is derived from an EMBL/GenBank/DDBJ whole genome shotgun (WGS) entry which is preliminary data.</text>
</comment>
<dbReference type="InterPro" id="IPR036390">
    <property type="entry name" value="WH_DNA-bd_sf"/>
</dbReference>
<name>A0A0J6ILP0_9PSED</name>
<dbReference type="SMART" id="SM00344">
    <property type="entry name" value="HTH_ASNC"/>
    <property type="match status" value="1"/>
</dbReference>
<dbReference type="GO" id="GO:0006355">
    <property type="term" value="P:regulation of DNA-templated transcription"/>
    <property type="evidence" value="ECO:0007669"/>
    <property type="project" value="UniProtKB-ARBA"/>
</dbReference>
<dbReference type="PANTHER" id="PTHR30154:SF17">
    <property type="entry name" value="DNA-BINDING TRANSCRIPTIONAL ACTIVATOR DECR"/>
    <property type="match status" value="1"/>
</dbReference>
<dbReference type="Gene3D" id="1.10.10.10">
    <property type="entry name" value="Winged helix-like DNA-binding domain superfamily/Winged helix DNA-binding domain"/>
    <property type="match status" value="1"/>
</dbReference>
<dbReference type="AlphaFoldDB" id="A0A0J6ILP0"/>
<dbReference type="GO" id="GO:0005829">
    <property type="term" value="C:cytosol"/>
    <property type="evidence" value="ECO:0007669"/>
    <property type="project" value="TreeGrafter"/>
</dbReference>
<gene>
    <name evidence="5" type="ORF">TU86_17270</name>
</gene>
<dbReference type="EMBL" id="JYLF01000007">
    <property type="protein sequence ID" value="KMN12744.1"/>
    <property type="molecule type" value="Genomic_DNA"/>
</dbReference>
<dbReference type="Proteomes" id="UP000036325">
    <property type="component" value="Unassembled WGS sequence"/>
</dbReference>
<sequence length="153" mass="16971">MDKLDKAILQILQTDCTRAVGDIAEKIGLGTTACWRRIQKLEEAGIIRGRVALLDGKKLNVGVIVFVSIKTTQHNPDWLDSFHASVSAIEEVLEVYRMAGDTDYLLRVAVPDVAAYDAVYKQLIRIPGLSDISSSFSMEQIKYSTSLPLRYAP</sequence>
<dbReference type="PANTHER" id="PTHR30154">
    <property type="entry name" value="LEUCINE-RESPONSIVE REGULATORY PROTEIN"/>
    <property type="match status" value="1"/>
</dbReference>
<dbReference type="InterPro" id="IPR011991">
    <property type="entry name" value="ArsR-like_HTH"/>
</dbReference>
<dbReference type="InterPro" id="IPR019887">
    <property type="entry name" value="Tscrpt_reg_AsnC/Lrp_C"/>
</dbReference>
<evidence type="ECO:0000313" key="6">
    <source>
        <dbReference type="Proteomes" id="UP000036325"/>
    </source>
</evidence>
<organism evidence="5 6">
    <name type="scientific">Pseudomonas weihenstephanensis</name>
    <dbReference type="NCBI Taxonomy" id="1608994"/>
    <lineage>
        <taxon>Bacteria</taxon>
        <taxon>Pseudomonadati</taxon>
        <taxon>Pseudomonadota</taxon>
        <taxon>Gammaproteobacteria</taxon>
        <taxon>Pseudomonadales</taxon>
        <taxon>Pseudomonadaceae</taxon>
        <taxon>Pseudomonas</taxon>
    </lineage>
</organism>
<dbReference type="RefSeq" id="WP_048365520.1">
    <property type="nucleotide sequence ID" value="NZ_JAAEBV010000001.1"/>
</dbReference>
<dbReference type="SUPFAM" id="SSF46785">
    <property type="entry name" value="Winged helix' DNA-binding domain"/>
    <property type="match status" value="1"/>
</dbReference>
<dbReference type="InterPro" id="IPR011008">
    <property type="entry name" value="Dimeric_a/b-barrel"/>
</dbReference>
<dbReference type="InterPro" id="IPR019888">
    <property type="entry name" value="Tscrpt_reg_AsnC-like"/>
</dbReference>
<feature type="domain" description="HTH asnC-type" evidence="4">
    <location>
        <begin position="1"/>
        <end position="62"/>
    </location>
</feature>
<dbReference type="OrthoDB" id="166264at2"/>
<reference evidence="5 6" key="1">
    <citation type="submission" date="2015-02" db="EMBL/GenBank/DDBJ databases">
        <title>Pseudomonas helleri sp. nov. and Pseudomonas weihenstephanensis sp. nov., isolated from raw cows milk.</title>
        <authorList>
            <person name="von Neubeck M."/>
            <person name="Huptas C."/>
            <person name="Wenning M."/>
            <person name="Scherer S."/>
        </authorList>
    </citation>
    <scope>NUCLEOTIDE SEQUENCE [LARGE SCALE GENOMIC DNA]</scope>
    <source>
        <strain evidence="5 6">DSM 29166</strain>
    </source>
</reference>
<accession>A0A0J6ILP0</accession>
<dbReference type="GO" id="GO:0043565">
    <property type="term" value="F:sequence-specific DNA binding"/>
    <property type="evidence" value="ECO:0007669"/>
    <property type="project" value="InterPro"/>
</dbReference>
<dbReference type="SUPFAM" id="SSF54909">
    <property type="entry name" value="Dimeric alpha+beta barrel"/>
    <property type="match status" value="1"/>
</dbReference>
<dbReference type="Pfam" id="PF01037">
    <property type="entry name" value="AsnC_trans_reg"/>
    <property type="match status" value="1"/>
</dbReference>
<evidence type="ECO:0000313" key="5">
    <source>
        <dbReference type="EMBL" id="KMN12744.1"/>
    </source>
</evidence>